<evidence type="ECO:0000256" key="1">
    <source>
        <dbReference type="ARBA" id="ARBA00006303"/>
    </source>
</evidence>
<comment type="catalytic activity">
    <reaction evidence="7">
        <text>tRNA(Asp) + L-aspartate + ATP = L-aspartyl-tRNA(Asp) + AMP + diphosphate</text>
        <dbReference type="Rhea" id="RHEA:19649"/>
        <dbReference type="Rhea" id="RHEA-COMP:9660"/>
        <dbReference type="Rhea" id="RHEA-COMP:9678"/>
        <dbReference type="ChEBI" id="CHEBI:29991"/>
        <dbReference type="ChEBI" id="CHEBI:30616"/>
        <dbReference type="ChEBI" id="CHEBI:33019"/>
        <dbReference type="ChEBI" id="CHEBI:78442"/>
        <dbReference type="ChEBI" id="CHEBI:78516"/>
        <dbReference type="ChEBI" id="CHEBI:456215"/>
        <dbReference type="EC" id="6.1.1.12"/>
    </reaction>
</comment>
<feature type="binding site" evidence="7">
    <location>
        <begin position="226"/>
        <end position="228"/>
    </location>
    <ligand>
        <name>ATP</name>
        <dbReference type="ChEBI" id="CHEBI:30616"/>
    </ligand>
</feature>
<comment type="subunit">
    <text evidence="7">Homodimer.</text>
</comment>
<comment type="similarity">
    <text evidence="1 7">Belongs to the class-II aminoacyl-tRNA synthetase family. Type 1 subfamily.</text>
</comment>
<dbReference type="InterPro" id="IPR029351">
    <property type="entry name" value="GAD_dom"/>
</dbReference>
<reference evidence="9 10" key="1">
    <citation type="submission" date="2016-04" db="EMBL/GenBank/DDBJ databases">
        <title>Genome sequence of Clostridium magnum DSM 2767.</title>
        <authorList>
            <person name="Poehlein A."/>
            <person name="Uhlig R."/>
            <person name="Fischer R."/>
            <person name="Bahl H."/>
            <person name="Daniel R."/>
        </authorList>
    </citation>
    <scope>NUCLEOTIDE SEQUENCE [LARGE SCALE GENOMIC DNA]</scope>
    <source>
        <strain evidence="9 10">DSM 2767</strain>
    </source>
</reference>
<dbReference type="InterPro" id="IPR004365">
    <property type="entry name" value="NA-bd_OB_tRNA"/>
</dbReference>
<dbReference type="GO" id="GO:0005524">
    <property type="term" value="F:ATP binding"/>
    <property type="evidence" value="ECO:0007669"/>
    <property type="project" value="UniProtKB-UniRule"/>
</dbReference>
<keyword evidence="10" id="KW-1185">Reference proteome</keyword>
<keyword evidence="7" id="KW-0963">Cytoplasm</keyword>
<dbReference type="STRING" id="1121326.CLMAG_08290"/>
<evidence type="ECO:0000256" key="5">
    <source>
        <dbReference type="ARBA" id="ARBA00022917"/>
    </source>
</evidence>
<sequence>MGEALQGLKRTIMCGELRESHVGNKYTVMGWVQRRRNLGGLEFVDLRDRTGILQVVFGEEINKETFEKADTVRSEYCIAVTGTLVKRESPNKEIPTGMVELKGEEIKILSESETPPIYIKENLDAGENIRLKYRYLDLRRPDMQKIFMIRHRAAKIVRDFLDENGFLEMETPILGKSTPEGARDYLVPSRNYPGKFYALPQSPQLFKQLLMMSGYDRYFQIAKCFRDEDLRANRQPEFTQIDMELSFVEEDDVIGLNERLVQKVFKEVAGVDVKLPIERMPYKIAMEKYGSDKPDLRFGMEINDLSEVVKDVDFKVFQDALANNGSVRAIKAENCAGMGRKQIDKLVDFVKGYGAKGLAWVAYKEDGIKSSIAKFLDEEQTKVVLDKIEAKVGDLVLIVADKNSVVFQSLGALRLHMAKELGILENNNEYRFVWITEFPLLSYNEEEERFQAEHHPFTSPMDEDIQYLESDPGRVRAKAYDIVLNGEELGGGSIRIHDIKLQQKMLGFLGFTEESAWESFGFLLEAFKYGAPPHGGLAFGFDRMVMFLAGTENIKDVITFPKNQNAFCPLTEAPNVVDDIQLKELGILMKEEEK</sequence>
<dbReference type="Proteomes" id="UP000076603">
    <property type="component" value="Unassembled WGS sequence"/>
</dbReference>
<comment type="caution">
    <text evidence="9">The sequence shown here is derived from an EMBL/GenBank/DDBJ whole genome shotgun (WGS) entry which is preliminary data.</text>
</comment>
<dbReference type="Pfam" id="PF01336">
    <property type="entry name" value="tRNA_anti-codon"/>
    <property type="match status" value="1"/>
</dbReference>
<dbReference type="PRINTS" id="PR01042">
    <property type="entry name" value="TRNASYNTHASP"/>
</dbReference>
<feature type="binding site" evidence="7">
    <location>
        <position position="226"/>
    </location>
    <ligand>
        <name>L-aspartate</name>
        <dbReference type="ChEBI" id="CHEBI:29991"/>
    </ligand>
</feature>
<dbReference type="SUPFAM" id="SSF55261">
    <property type="entry name" value="GAD domain-like"/>
    <property type="match status" value="1"/>
</dbReference>
<feature type="binding site" evidence="7">
    <location>
        <position position="180"/>
    </location>
    <ligand>
        <name>L-aspartate</name>
        <dbReference type="ChEBI" id="CHEBI:29991"/>
    </ligand>
</feature>
<keyword evidence="6 7" id="KW-0030">Aminoacyl-tRNA synthetase</keyword>
<keyword evidence="3 7" id="KW-0547">Nucleotide-binding</keyword>
<dbReference type="InterPro" id="IPR047089">
    <property type="entry name" value="Asp-tRNA-ligase_1_N"/>
</dbReference>
<name>A0A161X2S4_9CLOT</name>
<proteinExistence type="inferred from homology"/>
<dbReference type="GO" id="GO:0006422">
    <property type="term" value="P:aspartyl-tRNA aminoacylation"/>
    <property type="evidence" value="ECO:0007669"/>
    <property type="project" value="UniProtKB-UniRule"/>
</dbReference>
<dbReference type="AlphaFoldDB" id="A0A161X2S4"/>
<gene>
    <name evidence="7 9" type="primary">aspS</name>
    <name evidence="9" type="ORF">CLMAG_08290</name>
</gene>
<dbReference type="RefSeq" id="WP_066618222.1">
    <property type="nucleotide sequence ID" value="NZ_FQXL01000012.1"/>
</dbReference>
<evidence type="ECO:0000256" key="3">
    <source>
        <dbReference type="ARBA" id="ARBA00022741"/>
    </source>
</evidence>
<accession>A0A161X2S4</accession>
<feature type="domain" description="Aminoacyl-transfer RNA synthetases class-II family profile" evidence="8">
    <location>
        <begin position="147"/>
        <end position="569"/>
    </location>
</feature>
<dbReference type="SUPFAM" id="SSF50249">
    <property type="entry name" value="Nucleic acid-binding proteins"/>
    <property type="match status" value="1"/>
</dbReference>
<feature type="binding site" evidence="7">
    <location>
        <begin position="540"/>
        <end position="543"/>
    </location>
    <ligand>
        <name>ATP</name>
        <dbReference type="ChEBI" id="CHEBI:30616"/>
    </ligand>
</feature>
<dbReference type="Gene3D" id="3.30.930.10">
    <property type="entry name" value="Bira Bifunctional Protein, Domain 2"/>
    <property type="match status" value="1"/>
</dbReference>
<evidence type="ECO:0000256" key="6">
    <source>
        <dbReference type="ARBA" id="ARBA00023146"/>
    </source>
</evidence>
<dbReference type="InterPro" id="IPR004115">
    <property type="entry name" value="GAD-like_sf"/>
</dbReference>
<dbReference type="PANTHER" id="PTHR22594">
    <property type="entry name" value="ASPARTYL/LYSYL-TRNA SYNTHETASE"/>
    <property type="match status" value="1"/>
</dbReference>
<dbReference type="GO" id="GO:0016740">
    <property type="term" value="F:transferase activity"/>
    <property type="evidence" value="ECO:0007669"/>
    <property type="project" value="UniProtKB-ARBA"/>
</dbReference>
<dbReference type="InterPro" id="IPR004524">
    <property type="entry name" value="Asp-tRNA-ligase_1"/>
</dbReference>
<dbReference type="PATRIC" id="fig|1121326.3.peg.787"/>
<dbReference type="GO" id="GO:0140096">
    <property type="term" value="F:catalytic activity, acting on a protein"/>
    <property type="evidence" value="ECO:0007669"/>
    <property type="project" value="UniProtKB-ARBA"/>
</dbReference>
<dbReference type="Pfam" id="PF00152">
    <property type="entry name" value="tRNA-synt_2"/>
    <property type="match status" value="1"/>
</dbReference>
<feature type="region of interest" description="Aspartate" evidence="7">
    <location>
        <begin position="204"/>
        <end position="207"/>
    </location>
</feature>
<dbReference type="InterPro" id="IPR012340">
    <property type="entry name" value="NA-bd_OB-fold"/>
</dbReference>
<feature type="binding site" evidence="7">
    <location>
        <position position="495"/>
    </location>
    <ligand>
        <name>L-aspartate</name>
        <dbReference type="ChEBI" id="CHEBI:29991"/>
    </ligand>
</feature>
<dbReference type="GO" id="GO:0005737">
    <property type="term" value="C:cytoplasm"/>
    <property type="evidence" value="ECO:0007669"/>
    <property type="project" value="UniProtKB-SubCell"/>
</dbReference>
<protein>
    <recommendedName>
        <fullName evidence="7">Aspartate--tRNA ligase</fullName>
        <ecNumber evidence="7">6.1.1.12</ecNumber>
    </recommendedName>
    <alternativeName>
        <fullName evidence="7">Aspartyl-tRNA synthetase</fullName>
        <shortName evidence="7">AspRS</shortName>
    </alternativeName>
</protein>
<evidence type="ECO:0000256" key="2">
    <source>
        <dbReference type="ARBA" id="ARBA00022598"/>
    </source>
</evidence>
<dbReference type="InterPro" id="IPR047090">
    <property type="entry name" value="AspRS_core"/>
</dbReference>
<dbReference type="SUPFAM" id="SSF55681">
    <property type="entry name" value="Class II aaRS and biotin synthetases"/>
    <property type="match status" value="1"/>
</dbReference>
<dbReference type="CDD" id="cd04317">
    <property type="entry name" value="EcAspRS_like_N"/>
    <property type="match status" value="1"/>
</dbReference>
<dbReference type="InterPro" id="IPR002312">
    <property type="entry name" value="Asp/Asn-tRNA-synth_IIb"/>
</dbReference>
<dbReference type="InterPro" id="IPR006195">
    <property type="entry name" value="aa-tRNA-synth_II"/>
</dbReference>
<evidence type="ECO:0000259" key="8">
    <source>
        <dbReference type="PROSITE" id="PS50862"/>
    </source>
</evidence>
<comment type="function">
    <text evidence="7">Catalyzes the attachment of L-aspartate to tRNA(Asp) in a two-step reaction: L-aspartate is first activated by ATP to form Asp-AMP and then transferred to the acceptor end of tRNA(Asp).</text>
</comment>
<dbReference type="GO" id="GO:0004815">
    <property type="term" value="F:aspartate-tRNA ligase activity"/>
    <property type="evidence" value="ECO:0007669"/>
    <property type="project" value="UniProtKB-UniRule"/>
</dbReference>
<dbReference type="InterPro" id="IPR004364">
    <property type="entry name" value="Aa-tRNA-synt_II"/>
</dbReference>
<evidence type="ECO:0000256" key="4">
    <source>
        <dbReference type="ARBA" id="ARBA00022840"/>
    </source>
</evidence>
<dbReference type="OrthoDB" id="9802326at2"/>
<dbReference type="HAMAP" id="MF_00044">
    <property type="entry name" value="Asp_tRNA_synth_type1"/>
    <property type="match status" value="1"/>
</dbReference>
<feature type="binding site" evidence="7">
    <location>
        <position position="235"/>
    </location>
    <ligand>
        <name>ATP</name>
        <dbReference type="ChEBI" id="CHEBI:30616"/>
    </ligand>
</feature>
<keyword evidence="4 7" id="KW-0067">ATP-binding</keyword>
<dbReference type="Pfam" id="PF02938">
    <property type="entry name" value="GAD"/>
    <property type="match status" value="1"/>
</dbReference>
<feature type="binding site" evidence="7">
    <location>
        <position position="488"/>
    </location>
    <ligand>
        <name>ATP</name>
        <dbReference type="ChEBI" id="CHEBI:30616"/>
    </ligand>
</feature>
<dbReference type="Gene3D" id="3.30.1360.30">
    <property type="entry name" value="GAD-like domain"/>
    <property type="match status" value="1"/>
</dbReference>
<comment type="subcellular location">
    <subcellularLocation>
        <location evidence="7">Cytoplasm</location>
    </subcellularLocation>
</comment>
<dbReference type="EC" id="6.1.1.12" evidence="7"/>
<keyword evidence="2 7" id="KW-0436">Ligase</keyword>
<evidence type="ECO:0000313" key="10">
    <source>
        <dbReference type="Proteomes" id="UP000076603"/>
    </source>
</evidence>
<evidence type="ECO:0000313" key="9">
    <source>
        <dbReference type="EMBL" id="KZL93778.1"/>
    </source>
</evidence>
<comment type="caution">
    <text evidence="7">Lacks conserved residue(s) required for the propagation of feature annotation.</text>
</comment>
<dbReference type="EMBL" id="LWAE01000001">
    <property type="protein sequence ID" value="KZL93778.1"/>
    <property type="molecule type" value="Genomic_DNA"/>
</dbReference>
<dbReference type="PROSITE" id="PS50862">
    <property type="entry name" value="AA_TRNA_LIGASE_II"/>
    <property type="match status" value="1"/>
</dbReference>
<dbReference type="GO" id="GO:0003676">
    <property type="term" value="F:nucleic acid binding"/>
    <property type="evidence" value="ECO:0007669"/>
    <property type="project" value="InterPro"/>
</dbReference>
<dbReference type="InterPro" id="IPR045864">
    <property type="entry name" value="aa-tRNA-synth_II/BPL/LPL"/>
</dbReference>
<evidence type="ECO:0000256" key="7">
    <source>
        <dbReference type="HAMAP-Rule" id="MF_00044"/>
    </source>
</evidence>
<dbReference type="NCBIfam" id="TIGR00459">
    <property type="entry name" value="aspS_bact"/>
    <property type="match status" value="1"/>
</dbReference>
<organism evidence="9 10">
    <name type="scientific">Clostridium magnum DSM 2767</name>
    <dbReference type="NCBI Taxonomy" id="1121326"/>
    <lineage>
        <taxon>Bacteria</taxon>
        <taxon>Bacillati</taxon>
        <taxon>Bacillota</taxon>
        <taxon>Clostridia</taxon>
        <taxon>Eubacteriales</taxon>
        <taxon>Clostridiaceae</taxon>
        <taxon>Clostridium</taxon>
    </lineage>
</organism>
<keyword evidence="5 7" id="KW-0648">Protein biosynthesis</keyword>
<dbReference type="CDD" id="cd00777">
    <property type="entry name" value="AspRS_core"/>
    <property type="match status" value="1"/>
</dbReference>
<feature type="binding site" evidence="7">
    <location>
        <position position="454"/>
    </location>
    <ligand>
        <name>L-aspartate</name>
        <dbReference type="ChEBI" id="CHEBI:29991"/>
    </ligand>
</feature>
<dbReference type="PANTHER" id="PTHR22594:SF5">
    <property type="entry name" value="ASPARTATE--TRNA LIGASE, MITOCHONDRIAL"/>
    <property type="match status" value="1"/>
</dbReference>
<dbReference type="NCBIfam" id="NF001750">
    <property type="entry name" value="PRK00476.1"/>
    <property type="match status" value="1"/>
</dbReference>
<dbReference type="Gene3D" id="2.40.50.140">
    <property type="entry name" value="Nucleic acid-binding proteins"/>
    <property type="match status" value="1"/>
</dbReference>